<dbReference type="PANTHER" id="PTHR11926:SF1365">
    <property type="entry name" value="GLYCOSYLTRANSFERASE"/>
    <property type="match status" value="1"/>
</dbReference>
<gene>
    <name evidence="6" type="ORF">M0R45_005077</name>
</gene>
<dbReference type="Pfam" id="PF26168">
    <property type="entry name" value="Glyco_transf_N"/>
    <property type="match status" value="1"/>
</dbReference>
<organism evidence="6 7">
    <name type="scientific">Rubus argutus</name>
    <name type="common">Southern blackberry</name>
    <dbReference type="NCBI Taxonomy" id="59490"/>
    <lineage>
        <taxon>Eukaryota</taxon>
        <taxon>Viridiplantae</taxon>
        <taxon>Streptophyta</taxon>
        <taxon>Embryophyta</taxon>
        <taxon>Tracheophyta</taxon>
        <taxon>Spermatophyta</taxon>
        <taxon>Magnoliopsida</taxon>
        <taxon>eudicotyledons</taxon>
        <taxon>Gunneridae</taxon>
        <taxon>Pentapetalae</taxon>
        <taxon>rosids</taxon>
        <taxon>fabids</taxon>
        <taxon>Rosales</taxon>
        <taxon>Rosaceae</taxon>
        <taxon>Rosoideae</taxon>
        <taxon>Rosoideae incertae sedis</taxon>
        <taxon>Rubus</taxon>
    </lineage>
</organism>
<dbReference type="CDD" id="cd03784">
    <property type="entry name" value="GT1_Gtf-like"/>
    <property type="match status" value="1"/>
</dbReference>
<evidence type="ECO:0000256" key="4">
    <source>
        <dbReference type="RuleBase" id="RU362057"/>
    </source>
</evidence>
<dbReference type="GO" id="GO:0080043">
    <property type="term" value="F:quercetin 3-O-glucosyltransferase activity"/>
    <property type="evidence" value="ECO:0007669"/>
    <property type="project" value="TreeGrafter"/>
</dbReference>
<dbReference type="GO" id="GO:0080044">
    <property type="term" value="F:quercetin 7-O-glucosyltransferase activity"/>
    <property type="evidence" value="ECO:0007669"/>
    <property type="project" value="TreeGrafter"/>
</dbReference>
<dbReference type="Pfam" id="PF00201">
    <property type="entry name" value="UDPGT"/>
    <property type="match status" value="1"/>
</dbReference>
<dbReference type="SUPFAM" id="SSF53756">
    <property type="entry name" value="UDP-Glycosyltransferase/glycogen phosphorylase"/>
    <property type="match status" value="1"/>
</dbReference>
<evidence type="ECO:0000313" key="7">
    <source>
        <dbReference type="Proteomes" id="UP001457282"/>
    </source>
</evidence>
<dbReference type="Proteomes" id="UP001457282">
    <property type="component" value="Unassembled WGS sequence"/>
</dbReference>
<evidence type="ECO:0000256" key="1">
    <source>
        <dbReference type="ARBA" id="ARBA00009995"/>
    </source>
</evidence>
<dbReference type="InterPro" id="IPR035595">
    <property type="entry name" value="UDP_glycos_trans_CS"/>
</dbReference>
<evidence type="ECO:0000256" key="3">
    <source>
        <dbReference type="RuleBase" id="RU003718"/>
    </source>
</evidence>
<protein>
    <recommendedName>
        <fullName evidence="4">Glycosyltransferase</fullName>
        <ecNumber evidence="4">2.4.1.-</ecNumber>
    </recommendedName>
</protein>
<dbReference type="AlphaFoldDB" id="A0AAW1YLG6"/>
<evidence type="ECO:0000313" key="6">
    <source>
        <dbReference type="EMBL" id="KAK9949560.1"/>
    </source>
</evidence>
<evidence type="ECO:0000259" key="5">
    <source>
        <dbReference type="Pfam" id="PF26168"/>
    </source>
</evidence>
<comment type="similarity">
    <text evidence="1 3">Belongs to the UDP-glycosyltransferase family.</text>
</comment>
<dbReference type="InterPro" id="IPR058980">
    <property type="entry name" value="Glyco_transf_N"/>
</dbReference>
<proteinExistence type="inferred from homology"/>
<accession>A0AAW1YLG6</accession>
<keyword evidence="2 3" id="KW-0808">Transferase</keyword>
<feature type="domain" description="Glycosyltransferase N-terminal" evidence="5">
    <location>
        <begin position="14"/>
        <end position="59"/>
    </location>
</feature>
<sequence>MGSIQTGTSQKLHAVCVPFPAQGHVNPMMQLAKLLHSRGFHITFVNTEFNHRRLIRSRGSDAVKGLPDFQFETIPDGLPPSDKDGTQDVPPLCDSTRKNCLGPFKDLFWTASACGFMAYLNYSELVKRGIVPFKDESFMYDGTLDQPIDWIQGMKNIRLKDMPSFIRVTDVNDIMFDFLRSEAQNCLKSSAIIFNTFDEFEQEVLEEISAIFPNIYTIGPLSLLGRHVSENKLIKSISSSLWKEDAKCLEWLDQQKPNSVVYVNYGSITMMTDQHLKEFAWGLANSRNHFLWIVRPDVVKGDSVILPEEFFEEIKDRGYIASWCPQEQVLAHPSVGVFLTHSGWNSTIETITEGVPVICWPFFAEQQTNCHFSCTDWGIGMEVNNDVKRDEIEVLVKEMLEGEKGRKMRQKAKEWKKKALAATDIGGTSYNNFDRLKKEALQ</sequence>
<dbReference type="Gene3D" id="3.40.50.2000">
    <property type="entry name" value="Glycogen Phosphorylase B"/>
    <property type="match status" value="3"/>
</dbReference>
<keyword evidence="7" id="KW-1185">Reference proteome</keyword>
<dbReference type="InterPro" id="IPR002213">
    <property type="entry name" value="UDP_glucos_trans"/>
</dbReference>
<dbReference type="EC" id="2.4.1.-" evidence="4"/>
<keyword evidence="3" id="KW-0328">Glycosyltransferase</keyword>
<comment type="caution">
    <text evidence="6">The sequence shown here is derived from an EMBL/GenBank/DDBJ whole genome shotgun (WGS) entry which is preliminary data.</text>
</comment>
<dbReference type="FunFam" id="3.40.50.2000:FF:000027">
    <property type="entry name" value="Glycosyltransferase"/>
    <property type="match status" value="1"/>
</dbReference>
<dbReference type="EMBL" id="JBEDUW010000001">
    <property type="protein sequence ID" value="KAK9949560.1"/>
    <property type="molecule type" value="Genomic_DNA"/>
</dbReference>
<reference evidence="6 7" key="1">
    <citation type="journal article" date="2023" name="G3 (Bethesda)">
        <title>A chromosome-length genome assembly and annotation of blackberry (Rubus argutus, cv. 'Hillquist').</title>
        <authorList>
            <person name="Bruna T."/>
            <person name="Aryal R."/>
            <person name="Dudchenko O."/>
            <person name="Sargent D.J."/>
            <person name="Mead D."/>
            <person name="Buti M."/>
            <person name="Cavallini A."/>
            <person name="Hytonen T."/>
            <person name="Andres J."/>
            <person name="Pham M."/>
            <person name="Weisz D."/>
            <person name="Mascagni F."/>
            <person name="Usai G."/>
            <person name="Natali L."/>
            <person name="Bassil N."/>
            <person name="Fernandez G.E."/>
            <person name="Lomsadze A."/>
            <person name="Armour M."/>
            <person name="Olukolu B."/>
            <person name="Poorten T."/>
            <person name="Britton C."/>
            <person name="Davik J."/>
            <person name="Ashrafi H."/>
            <person name="Aiden E.L."/>
            <person name="Borodovsky M."/>
            <person name="Worthington M."/>
        </authorList>
    </citation>
    <scope>NUCLEOTIDE SEQUENCE [LARGE SCALE GENOMIC DNA]</scope>
    <source>
        <strain evidence="6">PI 553951</strain>
    </source>
</reference>
<dbReference type="PANTHER" id="PTHR11926">
    <property type="entry name" value="GLUCOSYL/GLUCURONOSYL TRANSFERASES"/>
    <property type="match status" value="1"/>
</dbReference>
<name>A0AAW1YLG6_RUBAR</name>
<dbReference type="PROSITE" id="PS00375">
    <property type="entry name" value="UDPGT"/>
    <property type="match status" value="1"/>
</dbReference>
<evidence type="ECO:0000256" key="2">
    <source>
        <dbReference type="ARBA" id="ARBA00022679"/>
    </source>
</evidence>